<name>A0A3E0EQA2_9FLAO</name>
<evidence type="ECO:0000256" key="1">
    <source>
        <dbReference type="SAM" id="SignalP"/>
    </source>
</evidence>
<sequence>MKKLLILPLMAFFLFCNSEPKYTNCIETSFNLNKEAINKVVEIDTTKGNYTIEIANEIKINGFDEQIILNDEGSYQATNKMSGDTLIIQHLPTENTPSNVLKYGSEYKFYN</sequence>
<dbReference type="EMBL" id="QUNI01000003">
    <property type="protein sequence ID" value="REH00286.1"/>
    <property type="molecule type" value="Genomic_DNA"/>
</dbReference>
<keyword evidence="1" id="KW-0732">Signal</keyword>
<keyword evidence="3" id="KW-1185">Reference proteome</keyword>
<proteinExistence type="predicted"/>
<dbReference type="OrthoDB" id="1355249at2"/>
<organism evidence="2 3">
    <name type="scientific">Flavobacterium aquicola</name>
    <dbReference type="NCBI Taxonomy" id="1682742"/>
    <lineage>
        <taxon>Bacteria</taxon>
        <taxon>Pseudomonadati</taxon>
        <taxon>Bacteroidota</taxon>
        <taxon>Flavobacteriia</taxon>
        <taxon>Flavobacteriales</taxon>
        <taxon>Flavobacteriaceae</taxon>
        <taxon>Flavobacterium</taxon>
    </lineage>
</organism>
<dbReference type="RefSeq" id="WP_115811491.1">
    <property type="nucleotide sequence ID" value="NZ_QUNI01000003.1"/>
</dbReference>
<feature type="signal peptide" evidence="1">
    <location>
        <begin position="1"/>
        <end position="18"/>
    </location>
</feature>
<reference evidence="2 3" key="1">
    <citation type="submission" date="2018-08" db="EMBL/GenBank/DDBJ databases">
        <title>Genomic Encyclopedia of Archaeal and Bacterial Type Strains, Phase II (KMG-II): from individual species to whole genera.</title>
        <authorList>
            <person name="Goeker M."/>
        </authorList>
    </citation>
    <scope>NUCLEOTIDE SEQUENCE [LARGE SCALE GENOMIC DNA]</scope>
    <source>
        <strain evidence="2 3">DSM 100880</strain>
    </source>
</reference>
<comment type="caution">
    <text evidence="2">The sequence shown here is derived from an EMBL/GenBank/DDBJ whole genome shotgun (WGS) entry which is preliminary data.</text>
</comment>
<gene>
    <name evidence="2" type="ORF">C8P67_103262</name>
</gene>
<feature type="chain" id="PRO_5017811800" evidence="1">
    <location>
        <begin position="19"/>
        <end position="111"/>
    </location>
</feature>
<accession>A0A3E0EQA2</accession>
<protein>
    <submittedName>
        <fullName evidence="2">Uncharacterized protein</fullName>
    </submittedName>
</protein>
<dbReference type="AlphaFoldDB" id="A0A3E0EQA2"/>
<evidence type="ECO:0000313" key="3">
    <source>
        <dbReference type="Proteomes" id="UP000257136"/>
    </source>
</evidence>
<dbReference type="Proteomes" id="UP000257136">
    <property type="component" value="Unassembled WGS sequence"/>
</dbReference>
<evidence type="ECO:0000313" key="2">
    <source>
        <dbReference type="EMBL" id="REH00286.1"/>
    </source>
</evidence>